<evidence type="ECO:0000313" key="3">
    <source>
        <dbReference type="EMBL" id="ELT98769.1"/>
    </source>
</evidence>
<dbReference type="Proteomes" id="UP000014760">
    <property type="component" value="Unassembled WGS sequence"/>
</dbReference>
<organism evidence="3">
    <name type="scientific">Capitella teleta</name>
    <name type="common">Polychaete worm</name>
    <dbReference type="NCBI Taxonomy" id="283909"/>
    <lineage>
        <taxon>Eukaryota</taxon>
        <taxon>Metazoa</taxon>
        <taxon>Spiralia</taxon>
        <taxon>Lophotrochozoa</taxon>
        <taxon>Annelida</taxon>
        <taxon>Polychaeta</taxon>
        <taxon>Sedentaria</taxon>
        <taxon>Scolecida</taxon>
        <taxon>Capitellidae</taxon>
        <taxon>Capitella</taxon>
    </lineage>
</organism>
<reference evidence="3 5" key="2">
    <citation type="journal article" date="2013" name="Nature">
        <title>Insights into bilaterian evolution from three spiralian genomes.</title>
        <authorList>
            <person name="Simakov O."/>
            <person name="Marletaz F."/>
            <person name="Cho S.J."/>
            <person name="Edsinger-Gonzales E."/>
            <person name="Havlak P."/>
            <person name="Hellsten U."/>
            <person name="Kuo D.H."/>
            <person name="Larsson T."/>
            <person name="Lv J."/>
            <person name="Arendt D."/>
            <person name="Savage R."/>
            <person name="Osoegawa K."/>
            <person name="de Jong P."/>
            <person name="Grimwood J."/>
            <person name="Chapman J.A."/>
            <person name="Shapiro H."/>
            <person name="Aerts A."/>
            <person name="Otillar R.P."/>
            <person name="Terry A.Y."/>
            <person name="Boore J.L."/>
            <person name="Grigoriev I.V."/>
            <person name="Lindberg D.R."/>
            <person name="Seaver E.C."/>
            <person name="Weisblat D.A."/>
            <person name="Putnam N.H."/>
            <person name="Rokhsar D.S."/>
        </authorList>
    </citation>
    <scope>NUCLEOTIDE SEQUENCE</scope>
    <source>
        <strain evidence="3 5">I ESC-2004</strain>
    </source>
</reference>
<reference evidence="5" key="1">
    <citation type="submission" date="2012-12" db="EMBL/GenBank/DDBJ databases">
        <authorList>
            <person name="Hellsten U."/>
            <person name="Grimwood J."/>
            <person name="Chapman J.A."/>
            <person name="Shapiro H."/>
            <person name="Aerts A."/>
            <person name="Otillar R.P."/>
            <person name="Terry A.Y."/>
            <person name="Boore J.L."/>
            <person name="Simakov O."/>
            <person name="Marletaz F."/>
            <person name="Cho S.-J."/>
            <person name="Edsinger-Gonzales E."/>
            <person name="Havlak P."/>
            <person name="Kuo D.-H."/>
            <person name="Larsson T."/>
            <person name="Lv J."/>
            <person name="Arendt D."/>
            <person name="Savage R."/>
            <person name="Osoegawa K."/>
            <person name="de Jong P."/>
            <person name="Lindberg D.R."/>
            <person name="Seaver E.C."/>
            <person name="Weisblat D.A."/>
            <person name="Putnam N.H."/>
            <person name="Grigoriev I.V."/>
            <person name="Rokhsar D.S."/>
        </authorList>
    </citation>
    <scope>NUCLEOTIDE SEQUENCE</scope>
    <source>
        <strain evidence="5">I ESC-2004</strain>
    </source>
</reference>
<protein>
    <submittedName>
        <fullName evidence="3 4">Uncharacterized protein</fullName>
    </submittedName>
</protein>
<dbReference type="HOGENOM" id="CLU_1817606_0_0_1"/>
<evidence type="ECO:0000313" key="5">
    <source>
        <dbReference type="Proteomes" id="UP000014760"/>
    </source>
</evidence>
<feature type="compositionally biased region" description="Pro residues" evidence="1">
    <location>
        <begin position="63"/>
        <end position="78"/>
    </location>
</feature>
<proteinExistence type="predicted"/>
<sequence length="142" mass="15889">MAPPPPPNGQPPCLSRWPPWVIYSLVGIYFVNIIGVTIVWVYWKFFSRQTPQQKTTEVEAPIDPLPDPLPDPPLPDPLPDNKDPTQSGIESTFPKEEGLIAEQDADDEDVTFVAIEDEEQTLLSSNATKERPPIGKKKSKKK</sequence>
<dbReference type="EMBL" id="AMQN01001995">
    <property type="status" value="NOT_ANNOTATED_CDS"/>
    <property type="molecule type" value="Genomic_DNA"/>
</dbReference>
<accession>R7TYF6</accession>
<gene>
    <name evidence="3" type="ORF">CAPTEDRAFT_191814</name>
</gene>
<keyword evidence="2" id="KW-0472">Membrane</keyword>
<keyword evidence="5" id="KW-1185">Reference proteome</keyword>
<keyword evidence="2" id="KW-0812">Transmembrane</keyword>
<reference evidence="4" key="3">
    <citation type="submission" date="2015-06" db="UniProtKB">
        <authorList>
            <consortium name="EnsemblMetazoa"/>
        </authorList>
    </citation>
    <scope>IDENTIFICATION</scope>
</reference>
<evidence type="ECO:0000313" key="4">
    <source>
        <dbReference type="EnsemblMetazoa" id="CapteP191814"/>
    </source>
</evidence>
<dbReference type="EMBL" id="KB307554">
    <property type="protein sequence ID" value="ELT98769.1"/>
    <property type="molecule type" value="Genomic_DNA"/>
</dbReference>
<dbReference type="EnsemblMetazoa" id="CapteT191814">
    <property type="protein sequence ID" value="CapteP191814"/>
    <property type="gene ID" value="CapteG191814"/>
</dbReference>
<keyword evidence="2" id="KW-1133">Transmembrane helix</keyword>
<feature type="compositionally biased region" description="Acidic residues" evidence="1">
    <location>
        <begin position="103"/>
        <end position="120"/>
    </location>
</feature>
<feature type="region of interest" description="Disordered" evidence="1">
    <location>
        <begin position="53"/>
        <end position="142"/>
    </location>
</feature>
<name>R7TYF6_CAPTE</name>
<evidence type="ECO:0000256" key="2">
    <source>
        <dbReference type="SAM" id="Phobius"/>
    </source>
</evidence>
<evidence type="ECO:0000256" key="1">
    <source>
        <dbReference type="SAM" id="MobiDB-lite"/>
    </source>
</evidence>
<dbReference type="AlphaFoldDB" id="R7TYF6"/>
<feature type="transmembrane region" description="Helical" evidence="2">
    <location>
        <begin position="20"/>
        <end position="43"/>
    </location>
</feature>